<evidence type="ECO:0000313" key="1">
    <source>
        <dbReference type="EMBL" id="SSW94764.1"/>
    </source>
</evidence>
<accession>A0A3B0MH71</accession>
<gene>
    <name evidence="1" type="ORF">ARTV_0293</name>
</gene>
<protein>
    <submittedName>
        <fullName evidence="1">Uncharacterized protein</fullName>
    </submittedName>
</protein>
<organism evidence="1">
    <name type="scientific">Arsenophonus endosymbiont of Trialeurodes vaporariorum</name>
    <dbReference type="NCBI Taxonomy" id="235567"/>
    <lineage>
        <taxon>Bacteria</taxon>
        <taxon>Pseudomonadati</taxon>
        <taxon>Pseudomonadota</taxon>
        <taxon>Gammaproteobacteria</taxon>
        <taxon>Enterobacterales</taxon>
        <taxon>Morganellaceae</taxon>
        <taxon>Arsenophonus</taxon>
    </lineage>
</organism>
<sequence length="233" mass="26994">MFSINKINFNPLPNYQSDTQRATPPLSTIEKQHIHCLDSLYANENISYPLHSYDEALALLTPLYDKDYIENKSKINFISTMNEYNQSSAYKKCSFIDWYTIQYYQYSSHAYLNNMLKLGTSFNHHHTLVKQIAQALIHLSLLDDYNNKFTPTMLDRGEVRKLSDMIYLKVNGPYTPTSFFSTKEPNGVIPFLKEIQALADDEVNVLYEIQHTEPLVGANISDLLKDDKQEVLF</sequence>
<dbReference type="AlphaFoldDB" id="A0A3B0MH71"/>
<name>A0A3B0MH71_9GAMM</name>
<dbReference type="EMBL" id="UFQR01000001">
    <property type="protein sequence ID" value="SSW94764.1"/>
    <property type="molecule type" value="Genomic_DNA"/>
</dbReference>
<dbReference type="Gene3D" id="3.90.176.10">
    <property type="entry name" value="Toxin ADP-ribosyltransferase, Chain A, domain 1"/>
    <property type="match status" value="1"/>
</dbReference>
<proteinExistence type="predicted"/>
<reference evidence="1" key="1">
    <citation type="submission" date="2018-04" db="EMBL/GenBank/DDBJ databases">
        <authorList>
            <person name="Go L.Y."/>
            <person name="Mitchell J.A."/>
        </authorList>
    </citation>
    <scope>NUCLEOTIDE SEQUENCE</scope>
    <source>
        <strain evidence="1">ARTV</strain>
    </source>
</reference>